<evidence type="ECO:0008006" key="13">
    <source>
        <dbReference type="Google" id="ProtNLM"/>
    </source>
</evidence>
<evidence type="ECO:0000256" key="3">
    <source>
        <dbReference type="ARBA" id="ARBA00022692"/>
    </source>
</evidence>
<keyword evidence="6 8" id="KW-0472">Membrane</keyword>
<evidence type="ECO:0000313" key="12">
    <source>
        <dbReference type="Proteomes" id="UP001293593"/>
    </source>
</evidence>
<protein>
    <recommendedName>
        <fullName evidence="13">Trichome birefringence-like N-terminal domain-containing protein</fullName>
    </recommendedName>
</protein>
<keyword evidence="12" id="KW-1185">Reference proteome</keyword>
<evidence type="ECO:0000313" key="11">
    <source>
        <dbReference type="EMBL" id="KAK4261346.1"/>
    </source>
</evidence>
<feature type="compositionally biased region" description="Polar residues" evidence="7">
    <location>
        <begin position="140"/>
        <end position="154"/>
    </location>
</feature>
<evidence type="ECO:0000256" key="8">
    <source>
        <dbReference type="SAM" id="Phobius"/>
    </source>
</evidence>
<dbReference type="GO" id="GO:0005794">
    <property type="term" value="C:Golgi apparatus"/>
    <property type="evidence" value="ECO:0007669"/>
    <property type="project" value="TreeGrafter"/>
</dbReference>
<evidence type="ECO:0000256" key="5">
    <source>
        <dbReference type="ARBA" id="ARBA00022989"/>
    </source>
</evidence>
<keyword evidence="3 8" id="KW-0812">Transmembrane</keyword>
<evidence type="ECO:0000256" key="1">
    <source>
        <dbReference type="ARBA" id="ARBA00004167"/>
    </source>
</evidence>
<evidence type="ECO:0000259" key="9">
    <source>
        <dbReference type="Pfam" id="PF13839"/>
    </source>
</evidence>
<feature type="transmembrane region" description="Helical" evidence="8">
    <location>
        <begin position="21"/>
        <end position="39"/>
    </location>
</feature>
<accession>A0AAE1J2B6</accession>
<keyword evidence="4" id="KW-0735">Signal-anchor</keyword>
<evidence type="ECO:0000259" key="10">
    <source>
        <dbReference type="Pfam" id="PF14416"/>
    </source>
</evidence>
<comment type="subcellular location">
    <subcellularLocation>
        <location evidence="1">Membrane</location>
        <topology evidence="1">Single-pass membrane protein</topology>
    </subcellularLocation>
</comment>
<dbReference type="Pfam" id="PF13839">
    <property type="entry name" value="PC-Esterase"/>
    <property type="match status" value="1"/>
</dbReference>
<feature type="compositionally biased region" description="Basic and acidic residues" evidence="7">
    <location>
        <begin position="157"/>
        <end position="166"/>
    </location>
</feature>
<comment type="similarity">
    <text evidence="2">Belongs to the PC-esterase family. TBL subfamily.</text>
</comment>
<evidence type="ECO:0000256" key="2">
    <source>
        <dbReference type="ARBA" id="ARBA00007727"/>
    </source>
</evidence>
<dbReference type="InterPro" id="IPR029962">
    <property type="entry name" value="TBL"/>
</dbReference>
<dbReference type="EMBL" id="JAWXYG010000010">
    <property type="protein sequence ID" value="KAK4261346.1"/>
    <property type="molecule type" value="Genomic_DNA"/>
</dbReference>
<dbReference type="GO" id="GO:0016020">
    <property type="term" value="C:membrane"/>
    <property type="evidence" value="ECO:0007669"/>
    <property type="project" value="UniProtKB-SubCell"/>
</dbReference>
<dbReference type="Pfam" id="PF14416">
    <property type="entry name" value="PMR5N"/>
    <property type="match status" value="1"/>
</dbReference>
<evidence type="ECO:0000256" key="4">
    <source>
        <dbReference type="ARBA" id="ARBA00022968"/>
    </source>
</evidence>
<feature type="region of interest" description="Disordered" evidence="7">
    <location>
        <begin position="135"/>
        <end position="171"/>
    </location>
</feature>
<dbReference type="InterPro" id="IPR025846">
    <property type="entry name" value="TBL_N"/>
</dbReference>
<comment type="caution">
    <text evidence="11">The sequence shown here is derived from an EMBL/GenBank/DDBJ whole genome shotgun (WGS) entry which is preliminary data.</text>
</comment>
<keyword evidence="5 8" id="KW-1133">Transmembrane helix</keyword>
<organism evidence="11 12">
    <name type="scientific">Acacia crassicarpa</name>
    <name type="common">northern wattle</name>
    <dbReference type="NCBI Taxonomy" id="499986"/>
    <lineage>
        <taxon>Eukaryota</taxon>
        <taxon>Viridiplantae</taxon>
        <taxon>Streptophyta</taxon>
        <taxon>Embryophyta</taxon>
        <taxon>Tracheophyta</taxon>
        <taxon>Spermatophyta</taxon>
        <taxon>Magnoliopsida</taxon>
        <taxon>eudicotyledons</taxon>
        <taxon>Gunneridae</taxon>
        <taxon>Pentapetalae</taxon>
        <taxon>rosids</taxon>
        <taxon>fabids</taxon>
        <taxon>Fabales</taxon>
        <taxon>Fabaceae</taxon>
        <taxon>Caesalpinioideae</taxon>
        <taxon>mimosoid clade</taxon>
        <taxon>Acacieae</taxon>
        <taxon>Acacia</taxon>
    </lineage>
</organism>
<name>A0AAE1J2B6_9FABA</name>
<evidence type="ECO:0000256" key="7">
    <source>
        <dbReference type="SAM" id="MobiDB-lite"/>
    </source>
</evidence>
<sequence>MMGLKRVTLSLETSFTTRKMLFSFSLLVALYLLIFPLLLPNKSILVVSNFKFLHHPFSSSSSNKTRPANVSGIHNETLLTDVENIKNASLHVGEQSFQKGNSEDSNNRTVVTFSDSTLQRNSSDIVKGKCFSDEEHRNNTENSSFSPKIQNVGNFSEGKHEQDSIEKSNTSLTNPRKIGLYKDCDLFDGKWVRDDSKPLYPLGSCPHIDKSFNCHLHGRPDRDYTKWRWQPNGCDIPRLNATDFLERLRGQRLVYVGDSLNRNMWESMVCILRQSIGNKKRVYEITGRTEFKKKGVYSFRFEDYNCSVDFTVAPFMVRESSFRGKNGTFETLRLDLMDKAASTCQDAEIIVFNTGHWWTHDKTSRGEEYYQEGNHVHPKLDVLVAYRKALTTWAWWVDQNIDTNRTQVFFRGYSQSHFSGGQWNSGGQCDRESEPIFNETYLQRYPAKMRVAEEVMQKMTSPVSYMNITRLTDYRKDAHPSIYRMKHESEAEWNSQDCSHWCLPGVPDTWNELLYASLLQLGKGTWKSL</sequence>
<feature type="domain" description="Trichome birefringence-like N-terminal" evidence="10">
    <location>
        <begin position="183"/>
        <end position="235"/>
    </location>
</feature>
<reference evidence="11" key="1">
    <citation type="submission" date="2023-10" db="EMBL/GenBank/DDBJ databases">
        <title>Chromosome-level genome of the transformable northern wattle, Acacia crassicarpa.</title>
        <authorList>
            <person name="Massaro I."/>
            <person name="Sinha N.R."/>
            <person name="Poethig S."/>
            <person name="Leichty A.R."/>
        </authorList>
    </citation>
    <scope>NUCLEOTIDE SEQUENCE</scope>
    <source>
        <strain evidence="11">Acra3RX</strain>
        <tissue evidence="11">Leaf</tissue>
    </source>
</reference>
<proteinExistence type="inferred from homology"/>
<dbReference type="Proteomes" id="UP001293593">
    <property type="component" value="Unassembled WGS sequence"/>
</dbReference>
<dbReference type="InterPro" id="IPR026057">
    <property type="entry name" value="TBL_C"/>
</dbReference>
<gene>
    <name evidence="11" type="ORF">QN277_004356</name>
</gene>
<feature type="domain" description="Trichome birefringence-like C-terminal" evidence="9">
    <location>
        <begin position="236"/>
        <end position="516"/>
    </location>
</feature>
<dbReference type="GO" id="GO:0016413">
    <property type="term" value="F:O-acetyltransferase activity"/>
    <property type="evidence" value="ECO:0007669"/>
    <property type="project" value="InterPro"/>
</dbReference>
<dbReference type="AlphaFoldDB" id="A0AAE1J2B6"/>
<dbReference type="PANTHER" id="PTHR32285">
    <property type="entry name" value="PROTEIN TRICHOME BIREFRINGENCE-LIKE 9-RELATED"/>
    <property type="match status" value="1"/>
</dbReference>
<dbReference type="PANTHER" id="PTHR32285:SF208">
    <property type="entry name" value="PROTEIN TRICHOME BIREFRINGENCE-LIKE 2"/>
    <property type="match status" value="1"/>
</dbReference>
<evidence type="ECO:0000256" key="6">
    <source>
        <dbReference type="ARBA" id="ARBA00023136"/>
    </source>
</evidence>